<comment type="caution">
    <text evidence="5">The sequence shown here is derived from an EMBL/GenBank/DDBJ whole genome shotgun (WGS) entry which is preliminary data.</text>
</comment>
<accession>A0A7X2L942</accession>
<evidence type="ECO:0000256" key="2">
    <source>
        <dbReference type="ARBA" id="ARBA00022801"/>
    </source>
</evidence>
<dbReference type="PRINTS" id="PR01575">
    <property type="entry name" value="FFH4HYDRLASE"/>
</dbReference>
<evidence type="ECO:0000256" key="3">
    <source>
        <dbReference type="SAM" id="MobiDB-lite"/>
    </source>
</evidence>
<dbReference type="GO" id="GO:0006730">
    <property type="term" value="P:one-carbon metabolic process"/>
    <property type="evidence" value="ECO:0007669"/>
    <property type="project" value="UniProtKB-KW"/>
</dbReference>
<keyword evidence="1" id="KW-0554">One-carbon metabolism</keyword>
<name>A0A7X2L942_RALPI</name>
<dbReference type="PANTHER" id="PTHR42706">
    <property type="entry name" value="FORMYLTETRAHYDROFOLATE DEFORMYLASE"/>
    <property type="match status" value="1"/>
</dbReference>
<gene>
    <name evidence="5" type="ORF">GJQ57_03195</name>
</gene>
<evidence type="ECO:0000256" key="1">
    <source>
        <dbReference type="ARBA" id="ARBA00022563"/>
    </source>
</evidence>
<dbReference type="NCBIfam" id="NF004684">
    <property type="entry name" value="PRK06027.1"/>
    <property type="match status" value="1"/>
</dbReference>
<protein>
    <submittedName>
        <fullName evidence="5">Formyltetrahydrofolate deformylase</fullName>
        <ecNumber evidence="5">3.5.1.10</ecNumber>
    </submittedName>
</protein>
<sequence>MRSAATEETDGMTSTHLGLEAEHSPPSGTRAHGTRAIVTALHTLPAAHTRHIYGFVRDHLDADAHIEHISARGMTIVRAECRAPAEAMRLHPDVLAQDYRLYQRWATASAPTHDVTWHSAAGRRMRVAVFVSRTEHCLQALLQAHAAQTLPCDIAFVAGNHAERAALCRLHGVPFVHVDHRHGQDAAEAEMDALLRLHHVDLIVLARYMRVLTPGFVARHAGRIINIHHSLLPAFSGADPYRRAYARGVRYIGATAHYVTADLDEGPIIEQAMSRIASDDSPEALIAQGAALECQALVNATRWHLEHRVVTVGAATVVVPPKPIPNMEAVT</sequence>
<dbReference type="AlphaFoldDB" id="A0A7X2L942"/>
<dbReference type="Gene3D" id="3.40.50.170">
    <property type="entry name" value="Formyl transferase, N-terminal domain"/>
    <property type="match status" value="1"/>
</dbReference>
<evidence type="ECO:0000313" key="5">
    <source>
        <dbReference type="EMBL" id="MRS97654.1"/>
    </source>
</evidence>
<feature type="region of interest" description="Disordered" evidence="3">
    <location>
        <begin position="1"/>
        <end position="31"/>
    </location>
</feature>
<dbReference type="InterPro" id="IPR036477">
    <property type="entry name" value="Formyl_transf_N_sf"/>
</dbReference>
<dbReference type="SUPFAM" id="SSF53328">
    <property type="entry name" value="Formyltransferase"/>
    <property type="match status" value="1"/>
</dbReference>
<dbReference type="InterPro" id="IPR004810">
    <property type="entry name" value="PurU"/>
</dbReference>
<proteinExistence type="predicted"/>
<evidence type="ECO:0000313" key="6">
    <source>
        <dbReference type="Proteomes" id="UP000441032"/>
    </source>
</evidence>
<dbReference type="Proteomes" id="UP000441032">
    <property type="component" value="Unassembled WGS sequence"/>
</dbReference>
<dbReference type="EMBL" id="WJYN01000001">
    <property type="protein sequence ID" value="MRS97654.1"/>
    <property type="molecule type" value="Genomic_DNA"/>
</dbReference>
<dbReference type="PANTHER" id="PTHR42706:SF1">
    <property type="entry name" value="FORMYLTETRAHYDROFOLATE DEFORMYLASE 2, MITOCHONDRIAL"/>
    <property type="match status" value="1"/>
</dbReference>
<feature type="domain" description="Formyl transferase N-terminal" evidence="4">
    <location>
        <begin position="125"/>
        <end position="300"/>
    </location>
</feature>
<keyword evidence="2 5" id="KW-0378">Hydrolase</keyword>
<dbReference type="InterPro" id="IPR002376">
    <property type="entry name" value="Formyl_transf_N"/>
</dbReference>
<reference evidence="5 6" key="1">
    <citation type="submission" date="2019-11" db="EMBL/GenBank/DDBJ databases">
        <title>Phenotypic characterization of an OXA-22 and OXA-60 co-producing Ralstonia pickettii clinical strain.</title>
        <authorList>
            <person name="He F."/>
        </authorList>
    </citation>
    <scope>NUCLEOTIDE SEQUENCE [LARGE SCALE GENOMIC DNA]</scope>
    <source>
        <strain evidence="5 6">PSLESD1</strain>
    </source>
</reference>
<dbReference type="GO" id="GO:0008864">
    <property type="term" value="F:formyltetrahydrofolate deformylase activity"/>
    <property type="evidence" value="ECO:0007669"/>
    <property type="project" value="UniProtKB-EC"/>
</dbReference>
<evidence type="ECO:0000259" key="4">
    <source>
        <dbReference type="Pfam" id="PF00551"/>
    </source>
</evidence>
<dbReference type="Pfam" id="PF00551">
    <property type="entry name" value="Formyl_trans_N"/>
    <property type="match status" value="1"/>
</dbReference>
<organism evidence="5 6">
    <name type="scientific">Ralstonia pickettii</name>
    <name type="common">Burkholderia pickettii</name>
    <dbReference type="NCBI Taxonomy" id="329"/>
    <lineage>
        <taxon>Bacteria</taxon>
        <taxon>Pseudomonadati</taxon>
        <taxon>Pseudomonadota</taxon>
        <taxon>Betaproteobacteria</taxon>
        <taxon>Burkholderiales</taxon>
        <taxon>Burkholderiaceae</taxon>
        <taxon>Ralstonia</taxon>
    </lineage>
</organism>
<dbReference type="EC" id="3.5.1.10" evidence="5"/>
<dbReference type="GO" id="GO:0006189">
    <property type="term" value="P:'de novo' IMP biosynthetic process"/>
    <property type="evidence" value="ECO:0007669"/>
    <property type="project" value="InterPro"/>
</dbReference>